<reference evidence="1 2" key="1">
    <citation type="submission" date="2024-11" db="EMBL/GenBank/DDBJ databases">
        <title>A near-complete genome assembly of Cinchona calisaya.</title>
        <authorList>
            <person name="Lian D.C."/>
            <person name="Zhao X.W."/>
            <person name="Wei L."/>
        </authorList>
    </citation>
    <scope>NUCLEOTIDE SEQUENCE [LARGE SCALE GENOMIC DNA]</scope>
    <source>
        <tissue evidence="1">Nenye</tissue>
    </source>
</reference>
<dbReference type="EMBL" id="JBJUIK010000008">
    <property type="protein sequence ID" value="KAL3520005.1"/>
    <property type="molecule type" value="Genomic_DNA"/>
</dbReference>
<proteinExistence type="predicted"/>
<comment type="caution">
    <text evidence="1">The sequence shown here is derived from an EMBL/GenBank/DDBJ whole genome shotgun (WGS) entry which is preliminary data.</text>
</comment>
<accession>A0ABD2ZP96</accession>
<evidence type="ECO:0000313" key="2">
    <source>
        <dbReference type="Proteomes" id="UP001630127"/>
    </source>
</evidence>
<keyword evidence="2" id="KW-1185">Reference proteome</keyword>
<organism evidence="1 2">
    <name type="scientific">Cinchona calisaya</name>
    <dbReference type="NCBI Taxonomy" id="153742"/>
    <lineage>
        <taxon>Eukaryota</taxon>
        <taxon>Viridiplantae</taxon>
        <taxon>Streptophyta</taxon>
        <taxon>Embryophyta</taxon>
        <taxon>Tracheophyta</taxon>
        <taxon>Spermatophyta</taxon>
        <taxon>Magnoliopsida</taxon>
        <taxon>eudicotyledons</taxon>
        <taxon>Gunneridae</taxon>
        <taxon>Pentapetalae</taxon>
        <taxon>asterids</taxon>
        <taxon>lamiids</taxon>
        <taxon>Gentianales</taxon>
        <taxon>Rubiaceae</taxon>
        <taxon>Cinchonoideae</taxon>
        <taxon>Cinchoneae</taxon>
        <taxon>Cinchona</taxon>
    </lineage>
</organism>
<sequence>MYASSSSCVMQQHHSERSQLQVLQSSLWQGYQRSCSGSFQCQRINRFGYRKTQMKNPSSALTSYVSFARESEQSIEEKRDGCSFAEIIKCLDITLTIGEGVTAGGGVKESWRAEKC</sequence>
<gene>
    <name evidence="1" type="ORF">ACH5RR_018154</name>
</gene>
<dbReference type="AlphaFoldDB" id="A0ABD2ZP96"/>
<protein>
    <submittedName>
        <fullName evidence="1">Uncharacterized protein</fullName>
    </submittedName>
</protein>
<evidence type="ECO:0000313" key="1">
    <source>
        <dbReference type="EMBL" id="KAL3520005.1"/>
    </source>
</evidence>
<dbReference type="Proteomes" id="UP001630127">
    <property type="component" value="Unassembled WGS sequence"/>
</dbReference>
<name>A0ABD2ZP96_9GENT</name>